<keyword evidence="1" id="KW-1133">Transmembrane helix</keyword>
<feature type="transmembrane region" description="Helical" evidence="1">
    <location>
        <begin position="196"/>
        <end position="216"/>
    </location>
</feature>
<dbReference type="Proteomes" id="UP001604336">
    <property type="component" value="Unassembled WGS sequence"/>
</dbReference>
<protein>
    <submittedName>
        <fullName evidence="2">Uncharacterized protein</fullName>
    </submittedName>
</protein>
<evidence type="ECO:0000313" key="3">
    <source>
        <dbReference type="Proteomes" id="UP001604336"/>
    </source>
</evidence>
<reference evidence="3" key="1">
    <citation type="submission" date="2024-07" db="EMBL/GenBank/DDBJ databases">
        <title>Two chromosome-level genome assemblies of Korean endemic species Abeliophyllum distichum and Forsythia ovata (Oleaceae).</title>
        <authorList>
            <person name="Jang H."/>
        </authorList>
    </citation>
    <scope>NUCLEOTIDE SEQUENCE [LARGE SCALE GENOMIC DNA]</scope>
</reference>
<organism evidence="2 3">
    <name type="scientific">Abeliophyllum distichum</name>
    <dbReference type="NCBI Taxonomy" id="126358"/>
    <lineage>
        <taxon>Eukaryota</taxon>
        <taxon>Viridiplantae</taxon>
        <taxon>Streptophyta</taxon>
        <taxon>Embryophyta</taxon>
        <taxon>Tracheophyta</taxon>
        <taxon>Spermatophyta</taxon>
        <taxon>Magnoliopsida</taxon>
        <taxon>eudicotyledons</taxon>
        <taxon>Gunneridae</taxon>
        <taxon>Pentapetalae</taxon>
        <taxon>asterids</taxon>
        <taxon>lamiids</taxon>
        <taxon>Lamiales</taxon>
        <taxon>Oleaceae</taxon>
        <taxon>Forsythieae</taxon>
        <taxon>Abeliophyllum</taxon>
    </lineage>
</organism>
<evidence type="ECO:0000313" key="2">
    <source>
        <dbReference type="EMBL" id="KAL2469432.1"/>
    </source>
</evidence>
<keyword evidence="1" id="KW-0812">Transmembrane</keyword>
<evidence type="ECO:0000256" key="1">
    <source>
        <dbReference type="SAM" id="Phobius"/>
    </source>
</evidence>
<comment type="caution">
    <text evidence="2">The sequence shown here is derived from an EMBL/GenBank/DDBJ whole genome shotgun (WGS) entry which is preliminary data.</text>
</comment>
<keyword evidence="3" id="KW-1185">Reference proteome</keyword>
<proteinExistence type="predicted"/>
<gene>
    <name evidence="2" type="ORF">Adt_37568</name>
</gene>
<feature type="transmembrane region" description="Helical" evidence="1">
    <location>
        <begin position="62"/>
        <end position="78"/>
    </location>
</feature>
<name>A0ABD1Q0Q4_9LAMI</name>
<keyword evidence="1" id="KW-0472">Membrane</keyword>
<accession>A0ABD1Q0Q4</accession>
<dbReference type="EMBL" id="JBFOLK010000012">
    <property type="protein sequence ID" value="KAL2469432.1"/>
    <property type="molecule type" value="Genomic_DNA"/>
</dbReference>
<dbReference type="AlphaFoldDB" id="A0ABD1Q0Q4"/>
<sequence length="292" mass="33605">MASRCQCCSATETTQHLFIDSPIAVQVWGHFSDIFHITLRPLESFQYRFQAWRFSGQFVRQGHIRMIVLILILWYIWTARNDAKYRDITMEPRRIIWRVYRTFSLLRTGRLFWFIHWRGDMDVAPLFGVSITSSSHSSPVLFFWRSPPVGSYKINIDGSVKEGFASGGGLLEILLVSVFELSTLSMVTALSWRLSFGLFLMGSFLLRGLGCQFYGLSQTLRWLYTALLEVEDRGLFRTLSAISDIYFFSIETLLLTSTARATRLQIHLLQRDGIVVATQSTTPRIYHDDTAA</sequence>